<gene>
    <name evidence="3" type="ORF">PMA3_05555</name>
</gene>
<dbReference type="Proteomes" id="UP000078354">
    <property type="component" value="Chromosome"/>
</dbReference>
<dbReference type="InterPro" id="IPR010982">
    <property type="entry name" value="Lambda_DNA-bd_dom_sf"/>
</dbReference>
<dbReference type="GO" id="GO:0003677">
    <property type="term" value="F:DNA binding"/>
    <property type="evidence" value="ECO:0007669"/>
    <property type="project" value="InterPro"/>
</dbReference>
<name>A0A191YPG3_9PSED</name>
<proteinExistence type="predicted"/>
<dbReference type="STRING" id="1853130.PMA3_05555"/>
<sequence length="127" mass="13740">MRLQAMTDDAIATSIGARLQEVRLKKNLSQEQVAEQAGISRQTLINILHGKGTMVNLVAVLRAMGELERLTSLIQAVRPSPLQVIKMAGSPRVRATGVRAARMVSKAPAASSVVSAPKDKVKKEDQW</sequence>
<feature type="compositionally biased region" description="Basic and acidic residues" evidence="1">
    <location>
        <begin position="117"/>
        <end position="127"/>
    </location>
</feature>
<dbReference type="SUPFAM" id="SSF47413">
    <property type="entry name" value="lambda repressor-like DNA-binding domains"/>
    <property type="match status" value="1"/>
</dbReference>
<protein>
    <recommendedName>
        <fullName evidence="2">HTH cro/C1-type domain-containing protein</fullName>
    </recommendedName>
</protein>
<dbReference type="OrthoDB" id="5593110at2"/>
<dbReference type="RefSeq" id="WP_064676233.1">
    <property type="nucleotide sequence ID" value="NZ_CP014870.1"/>
</dbReference>
<dbReference type="AlphaFoldDB" id="A0A191YPG3"/>
<dbReference type="KEGG" id="psil:PMA3_05555"/>
<feature type="region of interest" description="Disordered" evidence="1">
    <location>
        <begin position="107"/>
        <end position="127"/>
    </location>
</feature>
<dbReference type="InterPro" id="IPR001387">
    <property type="entry name" value="Cro/C1-type_HTH"/>
</dbReference>
<dbReference type="Pfam" id="PF01381">
    <property type="entry name" value="HTH_3"/>
    <property type="match status" value="1"/>
</dbReference>
<dbReference type="EMBL" id="CP014870">
    <property type="protein sequence ID" value="ANJ54663.1"/>
    <property type="molecule type" value="Genomic_DNA"/>
</dbReference>
<evidence type="ECO:0000259" key="2">
    <source>
        <dbReference type="PROSITE" id="PS50943"/>
    </source>
</evidence>
<evidence type="ECO:0000313" key="3">
    <source>
        <dbReference type="EMBL" id="ANJ54663.1"/>
    </source>
</evidence>
<accession>A0A191YPG3</accession>
<evidence type="ECO:0000256" key="1">
    <source>
        <dbReference type="SAM" id="MobiDB-lite"/>
    </source>
</evidence>
<dbReference type="Gene3D" id="1.10.260.40">
    <property type="entry name" value="lambda repressor-like DNA-binding domains"/>
    <property type="match status" value="1"/>
</dbReference>
<reference evidence="3 4" key="1">
    <citation type="journal article" date="2018" name="Syst. Appl. Microbiol.">
        <title>Pseudomonas silesiensis sp. nov. strain A3T isolated from a biological pesticide sewage treatment plant and analysis of the complete genome sequence.</title>
        <authorList>
            <person name="Kaminski M.A."/>
            <person name="Furmanczyk E.M."/>
            <person name="Sobczak A."/>
            <person name="Dziembowski A."/>
            <person name="Lipinski L."/>
        </authorList>
    </citation>
    <scope>NUCLEOTIDE SEQUENCE [LARGE SCALE GENOMIC DNA]</scope>
    <source>
        <strain evidence="3 4">A3</strain>
    </source>
</reference>
<dbReference type="CDD" id="cd00093">
    <property type="entry name" value="HTH_XRE"/>
    <property type="match status" value="1"/>
</dbReference>
<keyword evidence="4" id="KW-1185">Reference proteome</keyword>
<dbReference type="SMART" id="SM00530">
    <property type="entry name" value="HTH_XRE"/>
    <property type="match status" value="1"/>
</dbReference>
<organism evidence="3 4">
    <name type="scientific">Pseudomonas silesiensis</name>
    <dbReference type="NCBI Taxonomy" id="1853130"/>
    <lineage>
        <taxon>Bacteria</taxon>
        <taxon>Pseudomonadati</taxon>
        <taxon>Pseudomonadota</taxon>
        <taxon>Gammaproteobacteria</taxon>
        <taxon>Pseudomonadales</taxon>
        <taxon>Pseudomonadaceae</taxon>
        <taxon>Pseudomonas</taxon>
    </lineage>
</organism>
<dbReference type="PROSITE" id="PS50943">
    <property type="entry name" value="HTH_CROC1"/>
    <property type="match status" value="1"/>
</dbReference>
<feature type="compositionally biased region" description="Low complexity" evidence="1">
    <location>
        <begin position="107"/>
        <end position="116"/>
    </location>
</feature>
<evidence type="ECO:0000313" key="4">
    <source>
        <dbReference type="Proteomes" id="UP000078354"/>
    </source>
</evidence>
<feature type="domain" description="HTH cro/C1-type" evidence="2">
    <location>
        <begin position="19"/>
        <end position="70"/>
    </location>
</feature>